<dbReference type="EMBL" id="KV921857">
    <property type="protein sequence ID" value="ORE11412.1"/>
    <property type="molecule type" value="Genomic_DNA"/>
</dbReference>
<gene>
    <name evidence="2" type="ORF">BCV72DRAFT_105871</name>
</gene>
<sequence length="261" mass="30095">MAGESHTNTIQLLFNYTNTCATYQGDEKSLTWSIDQNQSLITLIQYVYEPAKAIPQPYLADNVRKRLGLTSTLVIVPSDAIHSLYTLFDNLSQSIEQTHISSCSWWSRVILVIDQKKFQSDSSVYAERKLFLAQEMPNIMRRYNLQDPLSVLFISASTLQDVTDTAQGEQYRLHCQRTLWHMIERHSRCNRYTTLNIPRDTEEQGDDDDDDDDASSCSSDEAYAFATVIHYENGVRKKPQKTYAQRFSYQTQKPNSYPDSD</sequence>
<dbReference type="Proteomes" id="UP000242414">
    <property type="component" value="Unassembled WGS sequence"/>
</dbReference>
<dbReference type="AlphaFoldDB" id="A0A1X0RH84"/>
<feature type="compositionally biased region" description="Acidic residues" evidence="1">
    <location>
        <begin position="203"/>
        <end position="214"/>
    </location>
</feature>
<evidence type="ECO:0000313" key="2">
    <source>
        <dbReference type="EMBL" id="ORE11412.1"/>
    </source>
</evidence>
<dbReference type="OrthoDB" id="2287234at2759"/>
<feature type="region of interest" description="Disordered" evidence="1">
    <location>
        <begin position="197"/>
        <end position="217"/>
    </location>
</feature>
<feature type="region of interest" description="Disordered" evidence="1">
    <location>
        <begin position="238"/>
        <end position="261"/>
    </location>
</feature>
<feature type="compositionally biased region" description="Polar residues" evidence="1">
    <location>
        <begin position="242"/>
        <end position="261"/>
    </location>
</feature>
<evidence type="ECO:0000256" key="1">
    <source>
        <dbReference type="SAM" id="MobiDB-lite"/>
    </source>
</evidence>
<protein>
    <submittedName>
        <fullName evidence="2">Uncharacterized protein</fullName>
    </submittedName>
</protein>
<dbReference type="VEuPathDB" id="FungiDB:BCV72DRAFT_105871"/>
<accession>A0A1X0RH84</accession>
<proteinExistence type="predicted"/>
<reference evidence="2" key="1">
    <citation type="journal article" date="2016" name="Proc. Natl. Acad. Sci. U.S.A.">
        <title>Lipid metabolic changes in an early divergent fungus govern the establishment of a mutualistic symbiosis with endobacteria.</title>
        <authorList>
            <person name="Lastovetsky O.A."/>
            <person name="Gaspar M.L."/>
            <person name="Mondo S.J."/>
            <person name="LaButti K.M."/>
            <person name="Sandor L."/>
            <person name="Grigoriev I.V."/>
            <person name="Henry S.A."/>
            <person name="Pawlowska T.E."/>
        </authorList>
    </citation>
    <scope>NUCLEOTIDE SEQUENCE [LARGE SCALE GENOMIC DNA]</scope>
    <source>
        <strain evidence="2">ATCC 52814</strain>
    </source>
</reference>
<organism evidence="2">
    <name type="scientific">Rhizopus microsporus var. microsporus</name>
    <dbReference type="NCBI Taxonomy" id="86635"/>
    <lineage>
        <taxon>Eukaryota</taxon>
        <taxon>Fungi</taxon>
        <taxon>Fungi incertae sedis</taxon>
        <taxon>Mucoromycota</taxon>
        <taxon>Mucoromycotina</taxon>
        <taxon>Mucoromycetes</taxon>
        <taxon>Mucorales</taxon>
        <taxon>Mucorineae</taxon>
        <taxon>Rhizopodaceae</taxon>
        <taxon>Rhizopus</taxon>
    </lineage>
</organism>
<name>A0A1X0RH84_RHIZD</name>